<dbReference type="SUPFAM" id="SSF56601">
    <property type="entry name" value="beta-lactamase/transpeptidase-like"/>
    <property type="match status" value="1"/>
</dbReference>
<dbReference type="InterPro" id="IPR001466">
    <property type="entry name" value="Beta-lactam-related"/>
</dbReference>
<proteinExistence type="inferred from homology"/>
<dbReference type="InterPro" id="IPR051478">
    <property type="entry name" value="Beta-lactamase-like_AB/R"/>
</dbReference>
<accession>A0A3M8K9Y3</accession>
<organism evidence="3 4">
    <name type="scientific">Corynebacterium alimapuense</name>
    <dbReference type="NCBI Taxonomy" id="1576874"/>
    <lineage>
        <taxon>Bacteria</taxon>
        <taxon>Bacillati</taxon>
        <taxon>Actinomycetota</taxon>
        <taxon>Actinomycetes</taxon>
        <taxon>Mycobacteriales</taxon>
        <taxon>Corynebacteriaceae</taxon>
        <taxon>Corynebacterium</taxon>
    </lineage>
</organism>
<evidence type="ECO:0000259" key="2">
    <source>
        <dbReference type="Pfam" id="PF00144"/>
    </source>
</evidence>
<protein>
    <recommendedName>
        <fullName evidence="2">Beta-lactamase-related domain-containing protein</fullName>
    </recommendedName>
</protein>
<comment type="similarity">
    <text evidence="1">Belongs to the beta-lactamase family.</text>
</comment>
<sequence length="347" mass="36879">MRALRILLIPLVTLVILVTYALGLVSGSPVQHVNSDIRGDHRLVTDLSDNEVSDIRSLAVLRMNGEDTQFAYKNATASTRFEVGSLTKLLTIELYGQAVMGGRVNTDTQLGEIFDLEGSSAATITLDELSHHESGLSEWGGPDGDGDDATTLLASLRGESAHQDASVEELLSRARQDPLNTRGSFHYSNIGIALLGLALADAAEVPYATLLADGVTNPLQMTTTTVPTSSTLNPPRGVNEAGQSVASWPLGAYAPAGGALSSAMDIARFSDYLLDTTEIPEGYPHVVYRGMNLTEYQGRTILTKTGVTGGFRSVLVLDLETDSAVIVLSDTDRSVEELAIALLSDSE</sequence>
<keyword evidence="4" id="KW-1185">Reference proteome</keyword>
<feature type="domain" description="Beta-lactamase-related" evidence="2">
    <location>
        <begin position="58"/>
        <end position="336"/>
    </location>
</feature>
<dbReference type="OrthoDB" id="3171327at2"/>
<dbReference type="Proteomes" id="UP000266975">
    <property type="component" value="Unassembled WGS sequence"/>
</dbReference>
<comment type="caution">
    <text evidence="3">The sequence shown here is derived from an EMBL/GenBank/DDBJ whole genome shotgun (WGS) entry which is preliminary data.</text>
</comment>
<evidence type="ECO:0000313" key="3">
    <source>
        <dbReference type="EMBL" id="RNE50027.1"/>
    </source>
</evidence>
<dbReference type="PANTHER" id="PTHR22935:SF95">
    <property type="entry name" value="BETA-LACTAMASE-LIKE 1-RELATED"/>
    <property type="match status" value="1"/>
</dbReference>
<dbReference type="Pfam" id="PF00144">
    <property type="entry name" value="Beta-lactamase"/>
    <property type="match status" value="1"/>
</dbReference>
<reference evidence="3 4" key="1">
    <citation type="submission" date="2018-02" db="EMBL/GenBank/DDBJ databases">
        <title>Corynebacterium alimpuense sp. nov., a marine obligate actinomycete isolated from sediments of Valparaiso bay, Chile.</title>
        <authorList>
            <person name="Claverias F."/>
            <person name="Gonzales-Siles L."/>
            <person name="Salva-Serra F."/>
            <person name="Inganaes E."/>
            <person name="Molin K."/>
            <person name="Cumsille A."/>
            <person name="Undabarrena A."/>
            <person name="Couve E."/>
            <person name="Moore E.R.B."/>
            <person name="Gomila M."/>
            <person name="Camara B."/>
        </authorList>
    </citation>
    <scope>NUCLEOTIDE SEQUENCE [LARGE SCALE GENOMIC DNA]</scope>
    <source>
        <strain evidence="3 4">CCUG 69366</strain>
    </source>
</reference>
<dbReference type="Gene3D" id="3.40.710.10">
    <property type="entry name" value="DD-peptidase/beta-lactamase superfamily"/>
    <property type="match status" value="1"/>
</dbReference>
<evidence type="ECO:0000256" key="1">
    <source>
        <dbReference type="ARBA" id="ARBA00038473"/>
    </source>
</evidence>
<dbReference type="RefSeq" id="WP_123047071.1">
    <property type="nucleotide sequence ID" value="NZ_PTJO01000001.1"/>
</dbReference>
<dbReference type="AlphaFoldDB" id="A0A3M8K9Y3"/>
<dbReference type="InterPro" id="IPR012338">
    <property type="entry name" value="Beta-lactam/transpept-like"/>
</dbReference>
<dbReference type="EMBL" id="PTJO01000001">
    <property type="protein sequence ID" value="RNE50027.1"/>
    <property type="molecule type" value="Genomic_DNA"/>
</dbReference>
<gene>
    <name evidence="3" type="ORF">C5L39_01265</name>
</gene>
<dbReference type="PANTHER" id="PTHR22935">
    <property type="entry name" value="PENICILLIN-BINDING PROTEIN"/>
    <property type="match status" value="1"/>
</dbReference>
<name>A0A3M8K9Y3_9CORY</name>
<evidence type="ECO:0000313" key="4">
    <source>
        <dbReference type="Proteomes" id="UP000266975"/>
    </source>
</evidence>